<sequence length="544" mass="55957">MRIRKERSAGPLLTALAAVTATLLGVLTLVAVPGASAATLLGDDFEDGDAAGWSKSGGSWSVVADGSRVYRQGGTGADARAVTGAGWSDQSVQARVKPIAFSGGGRYVAVLARAQGTGSHYFLGLSDTGSVVLGKRSDGAPATLDSAPAAVTAGRWYTLRLEAFGTTLRGFVDGVEVVSATDSAFPSGRAGLAGHYASAAFDDVLVTDVPGPGGPSASPTPTPTPTVTDTPPPGSCPTSGAPAGFASVNAWGQNGTTGGAGGPTVEVDTAGELLAAIGRSGPLNICVRGMITVPAGMHDVASDKTIVGIGSGAGISGGGFNIGLPADDAVTSPPADAVHNVVVRNLTFRGATDDAINVQMFSHHVWIDHNDLCCGYDGLVDIKRGSSYVTVSWNRTHDHTKNMLLGHDDDNGAQDTGRLKVTYHHNWFDRTPQRNPRVRFGEPVHVFNNYYVYNTDTGVACQADAGCLVEGNYFERVEEPVTNHYAGPSGRCVARDNVFADDSGRPDCSGTVQEASAYYRYTLDDPASVKAIVTAGAGVGKIGG</sequence>
<dbReference type="Gene3D" id="2.60.120.560">
    <property type="entry name" value="Exo-inulinase, domain 1"/>
    <property type="match status" value="1"/>
</dbReference>
<evidence type="ECO:0000313" key="5">
    <source>
        <dbReference type="EMBL" id="GAT67225.1"/>
    </source>
</evidence>
<dbReference type="PANTHER" id="PTHR31683:SF18">
    <property type="entry name" value="PECTATE LYASE 21-RELATED"/>
    <property type="match status" value="1"/>
</dbReference>
<organism evidence="5 6">
    <name type="scientific">Planomonospora sphaerica</name>
    <dbReference type="NCBI Taxonomy" id="161355"/>
    <lineage>
        <taxon>Bacteria</taxon>
        <taxon>Bacillati</taxon>
        <taxon>Actinomycetota</taxon>
        <taxon>Actinomycetes</taxon>
        <taxon>Streptosporangiales</taxon>
        <taxon>Streptosporangiaceae</taxon>
        <taxon>Planomonospora</taxon>
    </lineage>
</organism>
<dbReference type="AlphaFoldDB" id="A0A161LKF8"/>
<dbReference type="PANTHER" id="PTHR31683">
    <property type="entry name" value="PECTATE LYASE 18-RELATED"/>
    <property type="match status" value="1"/>
</dbReference>
<keyword evidence="1 2" id="KW-0456">Lyase</keyword>
<accession>A0A161LKF8</accession>
<keyword evidence="2" id="KW-0964">Secreted</keyword>
<dbReference type="EMBL" id="BDCX01000006">
    <property type="protein sequence ID" value="GAT67225.1"/>
    <property type="molecule type" value="Genomic_DNA"/>
</dbReference>
<dbReference type="RefSeq" id="WP_231647344.1">
    <property type="nucleotide sequence ID" value="NZ_BDCX01000006.1"/>
</dbReference>
<evidence type="ECO:0000256" key="1">
    <source>
        <dbReference type="ARBA" id="ARBA00023239"/>
    </source>
</evidence>
<dbReference type="InterPro" id="IPR002022">
    <property type="entry name" value="Pec_lyase"/>
</dbReference>
<reference evidence="6" key="2">
    <citation type="submission" date="2016-04" db="EMBL/GenBank/DDBJ databases">
        <title>Planomonospora sphaerica JCM9374 whole genome shotgun sequence.</title>
        <authorList>
            <person name="Suzuki T."/>
            <person name="Dohra H."/>
            <person name="Kodani S."/>
        </authorList>
    </citation>
    <scope>NUCLEOTIDE SEQUENCE [LARGE SCALE GENOMIC DNA]</scope>
    <source>
        <strain evidence="6">JCM 9374</strain>
    </source>
</reference>
<dbReference type="GO" id="GO:0016787">
    <property type="term" value="F:hydrolase activity"/>
    <property type="evidence" value="ECO:0007669"/>
    <property type="project" value="InterPro"/>
</dbReference>
<comment type="similarity">
    <text evidence="2">Belongs to the polysaccharide lyase 1 family.</text>
</comment>
<evidence type="ECO:0000256" key="3">
    <source>
        <dbReference type="SAM" id="MobiDB-lite"/>
    </source>
</evidence>
<proteinExistence type="inferred from homology"/>
<dbReference type="InterPro" id="IPR045032">
    <property type="entry name" value="PEL"/>
</dbReference>
<dbReference type="GO" id="GO:0000272">
    <property type="term" value="P:polysaccharide catabolic process"/>
    <property type="evidence" value="ECO:0007669"/>
    <property type="project" value="UniProtKB-KW"/>
</dbReference>
<dbReference type="GO" id="GO:0030570">
    <property type="term" value="F:pectate lyase activity"/>
    <property type="evidence" value="ECO:0007669"/>
    <property type="project" value="InterPro"/>
</dbReference>
<dbReference type="GO" id="GO:0005576">
    <property type="term" value="C:extracellular region"/>
    <property type="evidence" value="ECO:0007669"/>
    <property type="project" value="UniProtKB-SubCell"/>
</dbReference>
<comment type="caution">
    <text evidence="5">The sequence shown here is derived from an EMBL/GenBank/DDBJ whole genome shotgun (WGS) entry which is preliminary data.</text>
</comment>
<dbReference type="Pfam" id="PF00544">
    <property type="entry name" value="Pectate_lyase_4"/>
    <property type="match status" value="1"/>
</dbReference>
<dbReference type="SUPFAM" id="SSF49899">
    <property type="entry name" value="Concanavalin A-like lectins/glucanases"/>
    <property type="match status" value="1"/>
</dbReference>
<dbReference type="Proteomes" id="UP000077701">
    <property type="component" value="Unassembled WGS sequence"/>
</dbReference>
<keyword evidence="2" id="KW-0624">Polysaccharide degradation</keyword>
<evidence type="ECO:0000256" key="2">
    <source>
        <dbReference type="RuleBase" id="RU361173"/>
    </source>
</evidence>
<dbReference type="STRING" id="161355.PS9374_02878"/>
<dbReference type="InterPro" id="IPR012334">
    <property type="entry name" value="Pectin_lyas_fold"/>
</dbReference>
<dbReference type="Pfam" id="PF06439">
    <property type="entry name" value="3keto-disac_hyd"/>
    <property type="match status" value="1"/>
</dbReference>
<feature type="compositionally biased region" description="Pro residues" evidence="3">
    <location>
        <begin position="218"/>
        <end position="235"/>
    </location>
</feature>
<keyword evidence="2" id="KW-0119">Carbohydrate metabolism</keyword>
<evidence type="ECO:0000313" key="6">
    <source>
        <dbReference type="Proteomes" id="UP000077701"/>
    </source>
</evidence>
<dbReference type="InterPro" id="IPR011050">
    <property type="entry name" value="Pectin_lyase_fold/virulence"/>
</dbReference>
<reference evidence="5 6" key="1">
    <citation type="journal article" date="2016" name="Genome Announc.">
        <title>Draft Genome Sequence of Planomonospora sphaerica JCM9374, a Rare Actinomycete.</title>
        <authorList>
            <person name="Dohra H."/>
            <person name="Suzuki T."/>
            <person name="Inoue Y."/>
            <person name="Kodani S."/>
        </authorList>
    </citation>
    <scope>NUCLEOTIDE SEQUENCE [LARGE SCALE GENOMIC DNA]</scope>
    <source>
        <strain evidence="5 6">JCM 9374</strain>
    </source>
</reference>
<comment type="subcellular location">
    <subcellularLocation>
        <location evidence="2">Secreted</location>
    </subcellularLocation>
</comment>
<name>A0A161LKF8_9ACTN</name>
<dbReference type="InterPro" id="IPR010496">
    <property type="entry name" value="AL/BT2_dom"/>
</dbReference>
<feature type="region of interest" description="Disordered" evidence="3">
    <location>
        <begin position="207"/>
        <end position="262"/>
    </location>
</feature>
<gene>
    <name evidence="5" type="ORF">PS9374_02878</name>
</gene>
<dbReference type="SMART" id="SM00656">
    <property type="entry name" value="Amb_all"/>
    <property type="match status" value="1"/>
</dbReference>
<dbReference type="Gene3D" id="2.160.20.10">
    <property type="entry name" value="Single-stranded right-handed beta-helix, Pectin lyase-like"/>
    <property type="match status" value="1"/>
</dbReference>
<dbReference type="InterPro" id="IPR013320">
    <property type="entry name" value="ConA-like_dom_sf"/>
</dbReference>
<feature type="domain" description="Pectate lyase" evidence="4">
    <location>
        <begin position="260"/>
        <end position="480"/>
    </location>
</feature>
<keyword evidence="6" id="KW-1185">Reference proteome</keyword>
<dbReference type="SUPFAM" id="SSF51126">
    <property type="entry name" value="Pectin lyase-like"/>
    <property type="match status" value="1"/>
</dbReference>
<evidence type="ECO:0000259" key="4">
    <source>
        <dbReference type="SMART" id="SM00656"/>
    </source>
</evidence>
<protein>
    <submittedName>
        <fullName evidence="5">Pectate lyase</fullName>
    </submittedName>
</protein>